<accession>A0A7L3HE05</accession>
<gene>
    <name evidence="2" type="primary">Fmn1</name>
    <name evidence="2" type="ORF">BUPERY_R11633</name>
</gene>
<dbReference type="AlphaFoldDB" id="A0A7L3HE05"/>
<feature type="non-terminal residue" evidence="2">
    <location>
        <position position="1"/>
    </location>
</feature>
<proteinExistence type="predicted"/>
<feature type="non-terminal residue" evidence="2">
    <location>
        <position position="558"/>
    </location>
</feature>
<dbReference type="Proteomes" id="UP000566314">
    <property type="component" value="Unassembled WGS sequence"/>
</dbReference>
<name>A0A7L3HE05_9PASS</name>
<reference evidence="2 3" key="1">
    <citation type="submission" date="2019-09" db="EMBL/GenBank/DDBJ databases">
        <title>Bird 10,000 Genomes (B10K) Project - Family phase.</title>
        <authorList>
            <person name="Zhang G."/>
        </authorList>
    </citation>
    <scope>NUCLEOTIDE SEQUENCE [LARGE SCALE GENOMIC DNA]</scope>
    <source>
        <strain evidence="2">B10K-DU-012-02</strain>
    </source>
</reference>
<evidence type="ECO:0000313" key="3">
    <source>
        <dbReference type="Proteomes" id="UP000566314"/>
    </source>
</evidence>
<evidence type="ECO:0000256" key="1">
    <source>
        <dbReference type="SAM" id="MobiDB-lite"/>
    </source>
</evidence>
<organism evidence="2 3">
    <name type="scientific">Buphagus erythrorhynchus</name>
    <name type="common">red-billed oxpecker</name>
    <dbReference type="NCBI Taxonomy" id="245048"/>
    <lineage>
        <taxon>Eukaryota</taxon>
        <taxon>Metazoa</taxon>
        <taxon>Chordata</taxon>
        <taxon>Craniata</taxon>
        <taxon>Vertebrata</taxon>
        <taxon>Euteleostomi</taxon>
        <taxon>Archelosauria</taxon>
        <taxon>Archosauria</taxon>
        <taxon>Dinosauria</taxon>
        <taxon>Saurischia</taxon>
        <taxon>Theropoda</taxon>
        <taxon>Coelurosauria</taxon>
        <taxon>Aves</taxon>
        <taxon>Neognathae</taxon>
        <taxon>Neoaves</taxon>
        <taxon>Telluraves</taxon>
        <taxon>Australaves</taxon>
        <taxon>Passeriformes</taxon>
        <taxon>Sturnidae</taxon>
        <taxon>Buphagus</taxon>
    </lineage>
</organism>
<sequence length="558" mass="62873">MEGTHTILQLHKPIMELCYISFYHPEGKVTGFTCKSSGTLDGTSTSFCGCYQVRERLDMDLRELPYKDRGVIIFKQTTTKDLLNEMYKLTAEKEKLLSSLLRSQHIPDLKAGHQEEKQQDVSGVLKLKGDNYSSLTHQQELLLDSTNRDNLNHKKMRKYRRKESFEEIRHRKEGKKIQEHLFLLSAQDMQQKNKKMVSTKLSIRSYPSSFSPSNWLTVKGKDNLPVDNGIQPERWTEEGYFLKSNKAVKLDVDLPSSSSKDINDVVAVEPVDNGERIPEVTKVQQRTTLVSSSQYSLSNKLKTLSKSAAAKILKSSKYAEPVCKEKPGITALGEVRDLDTCIKKVTNLPAESLPDSHRDNETISPVLTKAHNEFISRTDEYSVDEATGDSNNSVLEEKEEGGSGLQYKAERVHITDESCNLVGAVNKALLKVIRSDSLDEAAEWKRLQQITRVDRNLPGSLCEKRTTVSRGNSKHLFLNLPVNESPDIPQTSNNLKLEEKRLHSPPLAAVSNVFSNSYPLSNTHKQMSPIPSPLSSRLPSPQLHHRILPLPAQSTEDE</sequence>
<dbReference type="OrthoDB" id="427644at2759"/>
<protein>
    <submittedName>
        <fullName evidence="2">FMN1 protein</fullName>
    </submittedName>
</protein>
<dbReference type="EMBL" id="VZTT01058447">
    <property type="protein sequence ID" value="NXU03485.1"/>
    <property type="molecule type" value="Genomic_DNA"/>
</dbReference>
<evidence type="ECO:0000313" key="2">
    <source>
        <dbReference type="EMBL" id="NXU03485.1"/>
    </source>
</evidence>
<feature type="region of interest" description="Disordered" evidence="1">
    <location>
        <begin position="520"/>
        <end position="558"/>
    </location>
</feature>
<comment type="caution">
    <text evidence="2">The sequence shown here is derived from an EMBL/GenBank/DDBJ whole genome shotgun (WGS) entry which is preliminary data.</text>
</comment>
<keyword evidence="3" id="KW-1185">Reference proteome</keyword>